<dbReference type="GO" id="GO:0016620">
    <property type="term" value="F:oxidoreductase activity, acting on the aldehyde or oxo group of donors, NAD or NADP as acceptor"/>
    <property type="evidence" value="ECO:0007669"/>
    <property type="project" value="InterPro"/>
</dbReference>
<organism evidence="6 7">
    <name type="scientific">Stappia albiluteola</name>
    <dbReference type="NCBI Taxonomy" id="2758565"/>
    <lineage>
        <taxon>Bacteria</taxon>
        <taxon>Pseudomonadati</taxon>
        <taxon>Pseudomonadota</taxon>
        <taxon>Alphaproteobacteria</taxon>
        <taxon>Hyphomicrobiales</taxon>
        <taxon>Stappiaceae</taxon>
        <taxon>Stappia</taxon>
    </lineage>
</organism>
<dbReference type="CDD" id="cd07109">
    <property type="entry name" value="ALDH_AAS00426"/>
    <property type="match status" value="1"/>
</dbReference>
<dbReference type="Pfam" id="PF00171">
    <property type="entry name" value="Aldedh"/>
    <property type="match status" value="1"/>
</dbReference>
<accession>A0A839AGV0</accession>
<evidence type="ECO:0000259" key="5">
    <source>
        <dbReference type="Pfam" id="PF00171"/>
    </source>
</evidence>
<dbReference type="SUPFAM" id="SSF53720">
    <property type="entry name" value="ALDH-like"/>
    <property type="match status" value="1"/>
</dbReference>
<dbReference type="PANTHER" id="PTHR11699">
    <property type="entry name" value="ALDEHYDE DEHYDROGENASE-RELATED"/>
    <property type="match status" value="1"/>
</dbReference>
<feature type="active site" evidence="3">
    <location>
        <position position="227"/>
    </location>
</feature>
<evidence type="ECO:0000256" key="2">
    <source>
        <dbReference type="ARBA" id="ARBA00023002"/>
    </source>
</evidence>
<dbReference type="EMBL" id="JACFXV010000061">
    <property type="protein sequence ID" value="MBA5778316.1"/>
    <property type="molecule type" value="Genomic_DNA"/>
</dbReference>
<dbReference type="InterPro" id="IPR029510">
    <property type="entry name" value="Ald_DH_CS_GLU"/>
</dbReference>
<name>A0A839AGV0_9HYPH</name>
<sequence>MVSPSDGLPFARVPRCDAADVGRAVVAARRAFEDGPWARTSALERGRILSRLGELIRNSSEELAEIEARDTGKPIRQARADIAAAGRYFEFYGGAADKMHGDTIPVQEGFLALTLREPHGVVGSIVPWNYPSQIMARVAGAALAMGNTLVMKPAEEACLSVIRIAELALAAGLPAGCWNVVTGYGEEAGAALANHPGIDFITFTGSPEVGALIQSAAAKNHVGCTLELGGKSPQILFADADLDAALPVIVNAVIQNGGQTCSAGSRLLVEVGILPKICELLRIRFRSLVAGAHDRDLDLGGLISARQAARVEAFVEEARAAGIPLIAEGSIAPDAPDGGFYSPARVFGPVGPGERLAREEVFGPVLSVIPFADEGEAVKLANATDYGLVAGVWTRDGQKAMRVARKVRAGQVFVNSYGAGGGVELPFGGFGKSGHGREKGLEALREFSALKTVIFNHG</sequence>
<proteinExistence type="inferred from homology"/>
<feature type="domain" description="Aldehyde dehydrogenase" evidence="5">
    <location>
        <begin position="2"/>
        <end position="453"/>
    </location>
</feature>
<dbReference type="InterPro" id="IPR016161">
    <property type="entry name" value="Ald_DH/histidinol_DH"/>
</dbReference>
<evidence type="ECO:0000256" key="1">
    <source>
        <dbReference type="ARBA" id="ARBA00009986"/>
    </source>
</evidence>
<dbReference type="InterPro" id="IPR016163">
    <property type="entry name" value="Ald_DH_C"/>
</dbReference>
<dbReference type="Gene3D" id="3.40.309.10">
    <property type="entry name" value="Aldehyde Dehydrogenase, Chain A, domain 2"/>
    <property type="match status" value="1"/>
</dbReference>
<dbReference type="Gene3D" id="3.40.605.10">
    <property type="entry name" value="Aldehyde Dehydrogenase, Chain A, domain 1"/>
    <property type="match status" value="1"/>
</dbReference>
<reference evidence="6 7" key="1">
    <citation type="submission" date="2020-07" db="EMBL/GenBank/DDBJ databases">
        <title>Stappia sp., F7233, whole genome shotgun sequencing project.</title>
        <authorList>
            <person name="Jiang S."/>
            <person name="Liu Z.W."/>
            <person name="Du Z.J."/>
        </authorList>
    </citation>
    <scope>NUCLEOTIDE SEQUENCE [LARGE SCALE GENOMIC DNA]</scope>
    <source>
        <strain evidence="6 7">F7233</strain>
    </source>
</reference>
<keyword evidence="2 4" id="KW-0560">Oxidoreductase</keyword>
<evidence type="ECO:0000256" key="3">
    <source>
        <dbReference type="PROSITE-ProRule" id="PRU10007"/>
    </source>
</evidence>
<dbReference type="AlphaFoldDB" id="A0A839AGV0"/>
<dbReference type="InterPro" id="IPR016162">
    <property type="entry name" value="Ald_DH_N"/>
</dbReference>
<dbReference type="InterPro" id="IPR015590">
    <property type="entry name" value="Aldehyde_DH_dom"/>
</dbReference>
<evidence type="ECO:0000313" key="7">
    <source>
        <dbReference type="Proteomes" id="UP000541109"/>
    </source>
</evidence>
<dbReference type="FunFam" id="3.40.605.10:FF:000007">
    <property type="entry name" value="NAD/NADP-dependent betaine aldehyde dehydrogenase"/>
    <property type="match status" value="1"/>
</dbReference>
<protein>
    <submittedName>
        <fullName evidence="6">Aldehyde dehydrogenase family protein</fullName>
    </submittedName>
</protein>
<dbReference type="PROSITE" id="PS00687">
    <property type="entry name" value="ALDEHYDE_DEHYDR_GLU"/>
    <property type="match status" value="1"/>
</dbReference>
<comment type="caution">
    <text evidence="6">The sequence shown here is derived from an EMBL/GenBank/DDBJ whole genome shotgun (WGS) entry which is preliminary data.</text>
</comment>
<dbReference type="Proteomes" id="UP000541109">
    <property type="component" value="Unassembled WGS sequence"/>
</dbReference>
<gene>
    <name evidence="6" type="ORF">H2509_14395</name>
</gene>
<evidence type="ECO:0000256" key="4">
    <source>
        <dbReference type="RuleBase" id="RU003345"/>
    </source>
</evidence>
<comment type="similarity">
    <text evidence="1 4">Belongs to the aldehyde dehydrogenase family.</text>
</comment>
<evidence type="ECO:0000313" key="6">
    <source>
        <dbReference type="EMBL" id="MBA5778316.1"/>
    </source>
</evidence>
<keyword evidence="7" id="KW-1185">Reference proteome</keyword>